<dbReference type="RefSeq" id="XP_007412852.1">
    <property type="nucleotide sequence ID" value="XM_007412790.1"/>
</dbReference>
<dbReference type="EMBL" id="GL883122">
    <property type="protein sequence ID" value="EGG03738.1"/>
    <property type="molecule type" value="Genomic_DNA"/>
</dbReference>
<dbReference type="KEGG" id="mlr:MELLADRAFT_124297"/>
<accession>F4RUQ5</accession>
<dbReference type="HOGENOM" id="CLU_2347135_0_0_1"/>
<proteinExistence type="predicted"/>
<feature type="chain" id="PRO_5003315580" evidence="1">
    <location>
        <begin position="32"/>
        <end position="97"/>
    </location>
</feature>
<name>F4RUQ5_MELLP</name>
<feature type="signal peptide" evidence="1">
    <location>
        <begin position="1"/>
        <end position="31"/>
    </location>
</feature>
<dbReference type="GeneID" id="18926723"/>
<gene>
    <name evidence="2" type="ORF">MELLADRAFT_124297</name>
</gene>
<dbReference type="AlphaFoldDB" id="F4RUQ5"/>
<dbReference type="VEuPathDB" id="FungiDB:MELLADRAFT_124297"/>
<evidence type="ECO:0000256" key="1">
    <source>
        <dbReference type="SAM" id="SignalP"/>
    </source>
</evidence>
<organism evidence="3">
    <name type="scientific">Melampsora larici-populina (strain 98AG31 / pathotype 3-4-7)</name>
    <name type="common">Poplar leaf rust fungus</name>
    <dbReference type="NCBI Taxonomy" id="747676"/>
    <lineage>
        <taxon>Eukaryota</taxon>
        <taxon>Fungi</taxon>
        <taxon>Dikarya</taxon>
        <taxon>Basidiomycota</taxon>
        <taxon>Pucciniomycotina</taxon>
        <taxon>Pucciniomycetes</taxon>
        <taxon>Pucciniales</taxon>
        <taxon>Melampsoraceae</taxon>
        <taxon>Melampsora</taxon>
    </lineage>
</organism>
<evidence type="ECO:0000313" key="3">
    <source>
        <dbReference type="Proteomes" id="UP000001072"/>
    </source>
</evidence>
<keyword evidence="1" id="KW-0732">Signal</keyword>
<sequence>MIIKIASPFVVVSLSLLGVIGLMPSVVVVSARRGCVPRCGGGESRCMNDLKRPMQVGSPICVMDRVVGNTQKWKPLCERGSVERCPFNGDLPTCDTC</sequence>
<evidence type="ECO:0000313" key="2">
    <source>
        <dbReference type="EMBL" id="EGG03738.1"/>
    </source>
</evidence>
<dbReference type="InParanoid" id="F4RUQ5"/>
<keyword evidence="3" id="KW-1185">Reference proteome</keyword>
<protein>
    <submittedName>
        <fullName evidence="2">Secreted protein</fullName>
    </submittedName>
</protein>
<reference evidence="3" key="1">
    <citation type="journal article" date="2011" name="Proc. Natl. Acad. Sci. U.S.A.">
        <title>Obligate biotrophy features unraveled by the genomic analysis of rust fungi.</title>
        <authorList>
            <person name="Duplessis S."/>
            <person name="Cuomo C.A."/>
            <person name="Lin Y.-C."/>
            <person name="Aerts A."/>
            <person name="Tisserant E."/>
            <person name="Veneault-Fourrey C."/>
            <person name="Joly D.L."/>
            <person name="Hacquard S."/>
            <person name="Amselem J."/>
            <person name="Cantarel B.L."/>
            <person name="Chiu R."/>
            <person name="Coutinho P.M."/>
            <person name="Feau N."/>
            <person name="Field M."/>
            <person name="Frey P."/>
            <person name="Gelhaye E."/>
            <person name="Goldberg J."/>
            <person name="Grabherr M.G."/>
            <person name="Kodira C.D."/>
            <person name="Kohler A."/>
            <person name="Kuees U."/>
            <person name="Lindquist E.A."/>
            <person name="Lucas S.M."/>
            <person name="Mago R."/>
            <person name="Mauceli E."/>
            <person name="Morin E."/>
            <person name="Murat C."/>
            <person name="Pangilinan J.L."/>
            <person name="Park R."/>
            <person name="Pearson M."/>
            <person name="Quesneville H."/>
            <person name="Rouhier N."/>
            <person name="Sakthikumar S."/>
            <person name="Salamov A.A."/>
            <person name="Schmutz J."/>
            <person name="Selles B."/>
            <person name="Shapiro H."/>
            <person name="Tanguay P."/>
            <person name="Tuskan G.A."/>
            <person name="Henrissat B."/>
            <person name="Van de Peer Y."/>
            <person name="Rouze P."/>
            <person name="Ellis J.G."/>
            <person name="Dodds P.N."/>
            <person name="Schein J.E."/>
            <person name="Zhong S."/>
            <person name="Hamelin R.C."/>
            <person name="Grigoriev I.V."/>
            <person name="Szabo L.J."/>
            <person name="Martin F."/>
        </authorList>
    </citation>
    <scope>NUCLEOTIDE SEQUENCE [LARGE SCALE GENOMIC DNA]</scope>
    <source>
        <strain evidence="3">98AG31 / pathotype 3-4-7</strain>
    </source>
</reference>
<dbReference type="Proteomes" id="UP000001072">
    <property type="component" value="Unassembled WGS sequence"/>
</dbReference>